<gene>
    <name evidence="1" type="ORF">Q604_UNBC04693G0001</name>
</gene>
<organism evidence="1">
    <name type="scientific">human gut metagenome</name>
    <dbReference type="NCBI Taxonomy" id="408170"/>
    <lineage>
        <taxon>unclassified sequences</taxon>
        <taxon>metagenomes</taxon>
        <taxon>organismal metagenomes</taxon>
    </lineage>
</organism>
<proteinExistence type="predicted"/>
<feature type="non-terminal residue" evidence="1">
    <location>
        <position position="1"/>
    </location>
</feature>
<protein>
    <submittedName>
        <fullName evidence="1">Uncharacterized protein</fullName>
    </submittedName>
</protein>
<dbReference type="InterPro" id="IPR023214">
    <property type="entry name" value="HAD_sf"/>
</dbReference>
<dbReference type="InterPro" id="IPR036412">
    <property type="entry name" value="HAD-like_sf"/>
</dbReference>
<comment type="caution">
    <text evidence="1">The sequence shown here is derived from an EMBL/GenBank/DDBJ whole genome shotgun (WGS) entry which is preliminary data.</text>
</comment>
<dbReference type="Gene3D" id="3.40.50.1000">
    <property type="entry name" value="HAD superfamily/HAD-like"/>
    <property type="match status" value="1"/>
</dbReference>
<dbReference type="EMBL" id="AZMM01004693">
    <property type="protein sequence ID" value="ETJ41380.1"/>
    <property type="molecule type" value="Genomic_DNA"/>
</dbReference>
<dbReference type="SUPFAM" id="SSF56784">
    <property type="entry name" value="HAD-like"/>
    <property type="match status" value="1"/>
</dbReference>
<reference evidence="1" key="1">
    <citation type="submission" date="2013-12" db="EMBL/GenBank/DDBJ databases">
        <title>A Varibaculum cambriense genome reconstructed from a premature infant gut community with otherwise low bacterial novelty that shifts toward anaerobic metabolism during the third week of life.</title>
        <authorList>
            <person name="Brown C.T."/>
            <person name="Sharon I."/>
            <person name="Thomas B.C."/>
            <person name="Castelle C.J."/>
            <person name="Morowitz M.J."/>
            <person name="Banfield J.F."/>
        </authorList>
    </citation>
    <scope>NUCLEOTIDE SEQUENCE</scope>
</reference>
<evidence type="ECO:0000313" key="1">
    <source>
        <dbReference type="EMBL" id="ETJ41380.1"/>
    </source>
</evidence>
<dbReference type="AlphaFoldDB" id="W1YI33"/>
<dbReference type="Pfam" id="PF08282">
    <property type="entry name" value="Hydrolase_3"/>
    <property type="match status" value="1"/>
</dbReference>
<sequence length="142" mass="16812">MKLLEEYKNIKGIKKIRKADNIFAYIVVDNTFDLKYIESFINKIKDFNWETYINGTKIYFLPQELKKSTAIKYICDKFGYKNTFAIGDSIMDKDMLDFCRSSYLLRHGDLVNSLSKENKYIISRECGFRGSEEVLKYIISYK</sequence>
<dbReference type="Gene3D" id="3.90.1070.10">
    <property type="match status" value="1"/>
</dbReference>
<name>W1YI33_9ZZZZ</name>
<accession>W1YI33</accession>